<accession>A0A0S2CGR2</accession>
<evidence type="ECO:0000313" key="2">
    <source>
        <dbReference type="EMBL" id="ALN44065.1"/>
    </source>
</evidence>
<protein>
    <recommendedName>
        <fullName evidence="1">C-methyltransferase domain-containing protein</fullName>
    </recommendedName>
</protein>
<dbReference type="Pfam" id="PF13489">
    <property type="entry name" value="Methyltransf_23"/>
    <property type="match status" value="1"/>
</dbReference>
<dbReference type="Gene3D" id="3.40.50.150">
    <property type="entry name" value="Vaccinia Virus protein VP39"/>
    <property type="match status" value="1"/>
</dbReference>
<reference evidence="2" key="1">
    <citation type="journal article" date="2015" name="PLoS ONE">
        <title>Updated Campylobacter jejuni Capsule PCR Multiplex Typing System and Its Application to Clinical Isolates from South and Southeast Asia.</title>
        <authorList>
            <person name="Poly F."/>
            <person name="Serichantalergs O."/>
            <person name="Kuroiwa J."/>
            <person name="Pootong P."/>
            <person name="Mason C."/>
            <person name="Guerry P."/>
            <person name="Parker C.T."/>
        </authorList>
    </citation>
    <scope>NUCLEOTIDE SEQUENCE</scope>
    <source>
        <strain evidence="2">RM3425</strain>
    </source>
</reference>
<dbReference type="PANTHER" id="PTHR43861">
    <property type="entry name" value="TRANS-ACONITATE 2-METHYLTRANSFERASE-RELATED"/>
    <property type="match status" value="1"/>
</dbReference>
<dbReference type="InterPro" id="IPR013691">
    <property type="entry name" value="MeTrfase_14"/>
</dbReference>
<dbReference type="CDD" id="cd02440">
    <property type="entry name" value="AdoMet_MTases"/>
    <property type="match status" value="1"/>
</dbReference>
<organism evidence="2">
    <name type="scientific">Campylobacter jejuni subsp. jejuni</name>
    <dbReference type="NCBI Taxonomy" id="32022"/>
    <lineage>
        <taxon>Bacteria</taxon>
        <taxon>Pseudomonadati</taxon>
        <taxon>Campylobacterota</taxon>
        <taxon>Epsilonproteobacteria</taxon>
        <taxon>Campylobacterales</taxon>
        <taxon>Campylobacteraceae</taxon>
        <taxon>Campylobacter</taxon>
    </lineage>
</organism>
<dbReference type="SUPFAM" id="SSF53335">
    <property type="entry name" value="S-adenosyl-L-methionine-dependent methyltransferases"/>
    <property type="match status" value="1"/>
</dbReference>
<dbReference type="InterPro" id="IPR029063">
    <property type="entry name" value="SAM-dependent_MTases_sf"/>
</dbReference>
<dbReference type="Pfam" id="PF08484">
    <property type="entry name" value="Methyltransf_14"/>
    <property type="match status" value="1"/>
</dbReference>
<gene>
    <name evidence="2" type="ORF">HS32.02</name>
</gene>
<sequence length="375" mass="43852">MKQIERSKCPITNSKNIEILSNRRFPLFCGCTTENSESDLICEEEFAICKDSGVLFLNKLIPLDILYKNGHYAGSVGKIWEEHHEAFANFISQVKPRNVLEIGGGHGKLVQNFLKLQKVNWTIVEPDTKNKFNNVNYIDDFFEKSICKDKQYDVIVHSHTFEHIYDPNEFLNDISDSLNGGGYMIFSLPNMQKWLECKFSNCINFEHTIFLNEDLIEYLLYKNKFQITVKKYFKNHSIFYLAKKSEGQKNAELKNDYKENKKLFLDMKEYYKNEVKKINQLIKETVKEVYLFGAHLFSQNLIYSGLDISKIKYILDNDINKQEKRLYGTSLFVKSPTILKDDDNSLVILNAGVYNKEIKKDILENINHNVEVICF</sequence>
<name>A0A0S2CGR2_CAMJU</name>
<proteinExistence type="predicted"/>
<dbReference type="PANTHER" id="PTHR43861:SF6">
    <property type="entry name" value="METHYLTRANSFERASE TYPE 11"/>
    <property type="match status" value="1"/>
</dbReference>
<dbReference type="EMBL" id="KT893435">
    <property type="protein sequence ID" value="ALN44065.1"/>
    <property type="molecule type" value="Genomic_DNA"/>
</dbReference>
<dbReference type="AlphaFoldDB" id="A0A0S2CGR2"/>
<dbReference type="Gene3D" id="3.40.50.720">
    <property type="entry name" value="NAD(P)-binding Rossmann-like Domain"/>
    <property type="match status" value="1"/>
</dbReference>
<feature type="domain" description="C-methyltransferase" evidence="1">
    <location>
        <begin position="266"/>
        <end position="363"/>
    </location>
</feature>
<evidence type="ECO:0000259" key="1">
    <source>
        <dbReference type="Pfam" id="PF08484"/>
    </source>
</evidence>